<comment type="similarity">
    <text evidence="7">Belongs to the binding-protein-dependent transport system permease family.</text>
</comment>
<comment type="subcellular location">
    <subcellularLocation>
        <location evidence="1 7">Cell membrane</location>
        <topology evidence="1 7">Multi-pass membrane protein</topology>
    </subcellularLocation>
</comment>
<evidence type="ECO:0000256" key="6">
    <source>
        <dbReference type="ARBA" id="ARBA00023136"/>
    </source>
</evidence>
<dbReference type="AlphaFoldDB" id="A0A650ENB4"/>
<dbReference type="GO" id="GO:0055085">
    <property type="term" value="P:transmembrane transport"/>
    <property type="evidence" value="ECO:0007669"/>
    <property type="project" value="InterPro"/>
</dbReference>
<keyword evidence="4 7" id="KW-0812">Transmembrane</keyword>
<feature type="transmembrane region" description="Helical" evidence="7">
    <location>
        <begin position="220"/>
        <end position="239"/>
    </location>
</feature>
<keyword evidence="3" id="KW-1003">Cell membrane</keyword>
<dbReference type="Gene3D" id="1.10.3720.10">
    <property type="entry name" value="MetI-like"/>
    <property type="match status" value="1"/>
</dbReference>
<evidence type="ECO:0000256" key="5">
    <source>
        <dbReference type="ARBA" id="ARBA00022989"/>
    </source>
</evidence>
<dbReference type="PANTHER" id="PTHR43227:SF11">
    <property type="entry name" value="BLL4140 PROTEIN"/>
    <property type="match status" value="1"/>
</dbReference>
<dbReference type="InterPro" id="IPR050809">
    <property type="entry name" value="UgpAE/MalFG_permease"/>
</dbReference>
<evidence type="ECO:0000256" key="1">
    <source>
        <dbReference type="ARBA" id="ARBA00004651"/>
    </source>
</evidence>
<proteinExistence type="inferred from homology"/>
<gene>
    <name evidence="9" type="primary">yteP</name>
    <name evidence="9" type="ORF">Firmicute1046_3260</name>
</gene>
<evidence type="ECO:0000256" key="7">
    <source>
        <dbReference type="RuleBase" id="RU363032"/>
    </source>
</evidence>
<feature type="transmembrane region" description="Helical" evidence="7">
    <location>
        <begin position="281"/>
        <end position="301"/>
    </location>
</feature>
<keyword evidence="6 7" id="KW-0472">Membrane</keyword>
<name>A0A650ENB4_9FIRM</name>
<evidence type="ECO:0000256" key="2">
    <source>
        <dbReference type="ARBA" id="ARBA00022448"/>
    </source>
</evidence>
<evidence type="ECO:0000313" key="9">
    <source>
        <dbReference type="EMBL" id="QGT51250.1"/>
    </source>
</evidence>
<dbReference type="EMBL" id="MN577573">
    <property type="protein sequence ID" value="QGT51250.1"/>
    <property type="molecule type" value="Genomic_DNA"/>
</dbReference>
<dbReference type="SUPFAM" id="SSF161098">
    <property type="entry name" value="MetI-like"/>
    <property type="match status" value="1"/>
</dbReference>
<organism evidence="9">
    <name type="scientific">uncultured Bacillota bacterium</name>
    <dbReference type="NCBI Taxonomy" id="344338"/>
    <lineage>
        <taxon>Bacteria</taxon>
        <taxon>Bacillati</taxon>
        <taxon>Bacillota</taxon>
        <taxon>environmental samples</taxon>
    </lineage>
</organism>
<feature type="transmembrane region" description="Helical" evidence="7">
    <location>
        <begin position="178"/>
        <end position="199"/>
    </location>
</feature>
<evidence type="ECO:0000259" key="8">
    <source>
        <dbReference type="PROSITE" id="PS50928"/>
    </source>
</evidence>
<evidence type="ECO:0000256" key="3">
    <source>
        <dbReference type="ARBA" id="ARBA00022475"/>
    </source>
</evidence>
<protein>
    <submittedName>
        <fullName evidence="9">Putative multiple-sugar transport system permease YteP</fullName>
    </submittedName>
</protein>
<keyword evidence="2 7" id="KW-0813">Transport</keyword>
<dbReference type="InterPro" id="IPR000515">
    <property type="entry name" value="MetI-like"/>
</dbReference>
<feature type="transmembrane region" description="Helical" evidence="7">
    <location>
        <begin position="27"/>
        <end position="54"/>
    </location>
</feature>
<keyword evidence="9" id="KW-0762">Sugar transport</keyword>
<keyword evidence="5 7" id="KW-1133">Transmembrane helix</keyword>
<feature type="domain" description="ABC transmembrane type-1" evidence="8">
    <location>
        <begin position="87"/>
        <end position="302"/>
    </location>
</feature>
<dbReference type="PANTHER" id="PTHR43227">
    <property type="entry name" value="BLL4140 PROTEIN"/>
    <property type="match status" value="1"/>
</dbReference>
<accession>A0A650ENB4</accession>
<feature type="transmembrane region" description="Helical" evidence="7">
    <location>
        <begin position="91"/>
        <end position="112"/>
    </location>
</feature>
<feature type="transmembrane region" description="Helical" evidence="7">
    <location>
        <begin position="133"/>
        <end position="158"/>
    </location>
</feature>
<dbReference type="PROSITE" id="PS50928">
    <property type="entry name" value="ABC_TM1"/>
    <property type="match status" value="1"/>
</dbReference>
<evidence type="ECO:0000256" key="4">
    <source>
        <dbReference type="ARBA" id="ARBA00022692"/>
    </source>
</evidence>
<dbReference type="Pfam" id="PF00528">
    <property type="entry name" value="BPD_transp_1"/>
    <property type="match status" value="1"/>
</dbReference>
<dbReference type="CDD" id="cd06261">
    <property type="entry name" value="TM_PBP2"/>
    <property type="match status" value="1"/>
</dbReference>
<dbReference type="InterPro" id="IPR035906">
    <property type="entry name" value="MetI-like_sf"/>
</dbReference>
<reference evidence="9" key="1">
    <citation type="journal article" date="2020" name="J. ISSAAS">
        <title>Lactobacilli and other gastrointestinal microbiota of Peromyscus leucopus, reservoir host for agents of Lyme disease and other zoonoses in North America.</title>
        <authorList>
            <person name="Milovic A."/>
            <person name="Bassam K."/>
            <person name="Shao H."/>
            <person name="Chatzistamou I."/>
            <person name="Tufts D.M."/>
            <person name="Diuk-Wasser M."/>
            <person name="Barbour A.G."/>
        </authorList>
    </citation>
    <scope>NUCLEOTIDE SEQUENCE</scope>
    <source>
        <strain evidence="9">LL40</strain>
    </source>
</reference>
<sequence length="315" mass="35968">MKTATTVSDSKLMRRVKLRKRWNEQKYLFLMILPCLAYYFIFHYMPMYGVIIAFKKFDMVKGIMGSSWVGLDNFVRFFEGPYAFRLIKNTLLLSIYNLIFYFPIPIIFALFLNEVKNKWFKKAVQTVSYLPHFVSVVIVVGMLQSMLSPSTGIINRVITSMGGEAINFFMQPNWFRTLYISSTIWQEFGWGSIIYLAALSSVDAGLYEAAHLDGAGRFRCMWHITLPAISPTIITLLILKVGNLLTVGYEKVIMMYNPGIYETADIISSYVYRVGVSQANYSFGTAVGLMNSIVSMLLILITNTVSKKLTETSLW</sequence>
<dbReference type="GO" id="GO:0005886">
    <property type="term" value="C:plasma membrane"/>
    <property type="evidence" value="ECO:0007669"/>
    <property type="project" value="UniProtKB-SubCell"/>
</dbReference>